<dbReference type="EMBL" id="CADCTJ010000547">
    <property type="protein sequence ID" value="CAA9248596.1"/>
    <property type="molecule type" value="Genomic_DNA"/>
</dbReference>
<name>A0A6J4IFC9_9BACT</name>
<evidence type="ECO:0008006" key="3">
    <source>
        <dbReference type="Google" id="ProtNLM"/>
    </source>
</evidence>
<dbReference type="AlphaFoldDB" id="A0A6J4IFC9"/>
<reference evidence="2" key="1">
    <citation type="submission" date="2020-02" db="EMBL/GenBank/DDBJ databases">
        <authorList>
            <person name="Meier V. D."/>
        </authorList>
    </citation>
    <scope>NUCLEOTIDE SEQUENCE</scope>
    <source>
        <strain evidence="2">AVDCRST_MAG95</strain>
    </source>
</reference>
<feature type="chain" id="PRO_5027011060" description="SH3b domain-containing protein" evidence="1">
    <location>
        <begin position="20"/>
        <end position="110"/>
    </location>
</feature>
<evidence type="ECO:0000313" key="2">
    <source>
        <dbReference type="EMBL" id="CAA9248596.1"/>
    </source>
</evidence>
<accession>A0A6J4IFC9</accession>
<evidence type="ECO:0000256" key="1">
    <source>
        <dbReference type="SAM" id="SignalP"/>
    </source>
</evidence>
<keyword evidence="1" id="KW-0732">Signal</keyword>
<dbReference type="SUPFAM" id="SSF50044">
    <property type="entry name" value="SH3-domain"/>
    <property type="match status" value="1"/>
</dbReference>
<dbReference type="InterPro" id="IPR036028">
    <property type="entry name" value="SH3-like_dom_sf"/>
</dbReference>
<organism evidence="2">
    <name type="scientific">uncultured Adhaeribacter sp</name>
    <dbReference type="NCBI Taxonomy" id="448109"/>
    <lineage>
        <taxon>Bacteria</taxon>
        <taxon>Pseudomonadati</taxon>
        <taxon>Bacteroidota</taxon>
        <taxon>Cytophagia</taxon>
        <taxon>Cytophagales</taxon>
        <taxon>Hymenobacteraceae</taxon>
        <taxon>Adhaeribacter</taxon>
        <taxon>environmental samples</taxon>
    </lineage>
</organism>
<gene>
    <name evidence="2" type="ORF">AVDCRST_MAG95-1757</name>
</gene>
<proteinExistence type="predicted"/>
<protein>
    <recommendedName>
        <fullName evidence="3">SH3b domain-containing protein</fullName>
    </recommendedName>
</protein>
<dbReference type="Gene3D" id="2.30.30.40">
    <property type="entry name" value="SH3 Domains"/>
    <property type="match status" value="1"/>
</dbReference>
<feature type="signal peptide" evidence="1">
    <location>
        <begin position="1"/>
        <end position="19"/>
    </location>
</feature>
<sequence>MKKILLTLALFVQVGLTMAATPAPYQTALASNKKNMIVQVRQDNVKMFQQPGTSTTILLTINTTDRVELIRKWNAHWGLVAVNGKTGYVVYSELTQLKEQPQTQQISLRR</sequence>